<dbReference type="Pfam" id="PF05930">
    <property type="entry name" value="Phage_AlpA"/>
    <property type="match status" value="1"/>
</dbReference>
<dbReference type="InterPro" id="IPR052931">
    <property type="entry name" value="Prophage_regulatory_activator"/>
</dbReference>
<accession>A0ABZ2HB81</accession>
<dbReference type="Proteomes" id="UP001369248">
    <property type="component" value="Chromosome"/>
</dbReference>
<dbReference type="Gene3D" id="1.10.238.160">
    <property type="match status" value="1"/>
</dbReference>
<sequence>MTSCVSRVLRLKHVQERVGLGRSTIYDRMNPKSPRYDSTFPKPIKLGIAAIGWIEVEIDAWIKSRVIAGWGGASGIVVPEGGKSAGCYSGNQGTEEEVQQ</sequence>
<name>A0ABZ2HB81_9PSED</name>
<dbReference type="InterPro" id="IPR010260">
    <property type="entry name" value="AlpA"/>
</dbReference>
<keyword evidence="2" id="KW-1185">Reference proteome</keyword>
<dbReference type="RefSeq" id="WP_338660677.1">
    <property type="nucleotide sequence ID" value="NZ_CP146072.1"/>
</dbReference>
<proteinExistence type="predicted"/>
<reference evidence="2" key="1">
    <citation type="submission" date="2024-02" db="EMBL/GenBank/DDBJ databases">
        <title>Exploring bacterial hosts of class 1 integrons in salad vegetable microbiomes with epicPCR.</title>
        <authorList>
            <person name="Qi Q."/>
            <person name="Ghaly T.M."/>
            <person name="Gillings M.R."/>
            <person name="Tetu S.G."/>
        </authorList>
    </citation>
    <scope>NUCLEOTIDE SEQUENCE [LARGE SCALE GENOMIC DNA]</scope>
    <source>
        <strain evidence="2">S2-2023-2</strain>
    </source>
</reference>
<dbReference type="GeneID" id="89542947"/>
<dbReference type="PANTHER" id="PTHR36154:SF1">
    <property type="entry name" value="DNA-BINDING TRANSCRIPTIONAL ACTIVATOR ALPA"/>
    <property type="match status" value="1"/>
</dbReference>
<evidence type="ECO:0000313" key="2">
    <source>
        <dbReference type="Proteomes" id="UP001369248"/>
    </source>
</evidence>
<protein>
    <submittedName>
        <fullName evidence="1">AlpA family transcriptional regulator</fullName>
    </submittedName>
</protein>
<gene>
    <name evidence="1" type="ORF">V6B39_06860</name>
</gene>
<dbReference type="EMBL" id="CP146072">
    <property type="protein sequence ID" value="WWR40086.1"/>
    <property type="molecule type" value="Genomic_DNA"/>
</dbReference>
<organism evidence="1 2">
    <name type="scientific">Pseudomonas bubulae</name>
    <dbReference type="NCBI Taxonomy" id="2316085"/>
    <lineage>
        <taxon>Bacteria</taxon>
        <taxon>Pseudomonadati</taxon>
        <taxon>Pseudomonadota</taxon>
        <taxon>Gammaproteobacteria</taxon>
        <taxon>Pseudomonadales</taxon>
        <taxon>Pseudomonadaceae</taxon>
        <taxon>Pseudomonas</taxon>
    </lineage>
</organism>
<evidence type="ECO:0000313" key="1">
    <source>
        <dbReference type="EMBL" id="WWR40086.1"/>
    </source>
</evidence>
<dbReference type="PANTHER" id="PTHR36154">
    <property type="entry name" value="DNA-BINDING TRANSCRIPTIONAL ACTIVATOR ALPA"/>
    <property type="match status" value="1"/>
</dbReference>